<dbReference type="AlphaFoldDB" id="A0A1D9LMK6"/>
<organism evidence="1 2">
    <name type="scientific">Chromobacterium vaccinii</name>
    <dbReference type="NCBI Taxonomy" id="1108595"/>
    <lineage>
        <taxon>Bacteria</taxon>
        <taxon>Pseudomonadati</taxon>
        <taxon>Pseudomonadota</taxon>
        <taxon>Betaproteobacteria</taxon>
        <taxon>Neisseriales</taxon>
        <taxon>Chromobacteriaceae</taxon>
        <taxon>Chromobacterium</taxon>
    </lineage>
</organism>
<gene>
    <name evidence="1" type="ORF">BKX93_22350</name>
</gene>
<dbReference type="Pfam" id="PF01569">
    <property type="entry name" value="PAP2"/>
    <property type="match status" value="1"/>
</dbReference>
<dbReference type="CDD" id="cd03385">
    <property type="entry name" value="PAP2_BcrC_like"/>
    <property type="match status" value="1"/>
</dbReference>
<dbReference type="GO" id="GO:0005886">
    <property type="term" value="C:plasma membrane"/>
    <property type="evidence" value="ECO:0007669"/>
    <property type="project" value="InterPro"/>
</dbReference>
<protein>
    <submittedName>
        <fullName evidence="1">Uncharacterized protein</fullName>
    </submittedName>
</protein>
<dbReference type="STRING" id="1108595.BKX93_22350"/>
<dbReference type="EMBL" id="CP017707">
    <property type="protein sequence ID" value="AOZ52481.1"/>
    <property type="molecule type" value="Genomic_DNA"/>
</dbReference>
<evidence type="ECO:0000313" key="2">
    <source>
        <dbReference type="Proteomes" id="UP000178776"/>
    </source>
</evidence>
<name>A0A1D9LMK6_9NEIS</name>
<proteinExistence type="predicted"/>
<dbReference type="InterPro" id="IPR000326">
    <property type="entry name" value="PAP2/HPO"/>
</dbReference>
<dbReference type="SUPFAM" id="SSF48317">
    <property type="entry name" value="Acid phosphatase/Vanadium-dependent haloperoxidase"/>
    <property type="match status" value="1"/>
</dbReference>
<sequence>MPQIEILNQSLFLLINATPETSPLAIKLAAFIAQDVMRLLPLWLAALWLWGRPALRGVILKSVALTVVALLGNWLIGLAWPHPRPFAIPLGHAFLQHDATPSFPSNHGTIFAMMALCWCFSPARGWGWLLSIAGAAVAWSRVFLGVHFPLDMLGALLASVFWYAALSPLWSRKGEALTELLESLYRQLLAKPIAAGLIRR</sequence>
<dbReference type="InterPro" id="IPR036938">
    <property type="entry name" value="PAP2/HPO_sf"/>
</dbReference>
<dbReference type="GO" id="GO:0050380">
    <property type="term" value="F:undecaprenyl-diphosphatase activity"/>
    <property type="evidence" value="ECO:0007669"/>
    <property type="project" value="InterPro"/>
</dbReference>
<dbReference type="InterPro" id="IPR033879">
    <property type="entry name" value="UPP_Pase"/>
</dbReference>
<dbReference type="KEGG" id="cvc:BKX93_22350"/>
<dbReference type="GeneID" id="68843941"/>
<dbReference type="PANTHER" id="PTHR14969:SF13">
    <property type="entry name" value="AT30094P"/>
    <property type="match status" value="1"/>
</dbReference>
<dbReference type="Gene3D" id="1.20.144.10">
    <property type="entry name" value="Phosphatidic acid phosphatase type 2/haloperoxidase"/>
    <property type="match status" value="1"/>
</dbReference>
<dbReference type="Proteomes" id="UP000178776">
    <property type="component" value="Chromosome"/>
</dbReference>
<accession>A0A1D9LMK6</accession>
<dbReference type="SMART" id="SM00014">
    <property type="entry name" value="acidPPc"/>
    <property type="match status" value="1"/>
</dbReference>
<evidence type="ECO:0000313" key="1">
    <source>
        <dbReference type="EMBL" id="AOZ52481.1"/>
    </source>
</evidence>
<dbReference type="RefSeq" id="WP_070981449.1">
    <property type="nucleotide sequence ID" value="NZ_CP017707.1"/>
</dbReference>
<reference evidence="1 2" key="1">
    <citation type="submission" date="2016-10" db="EMBL/GenBank/DDBJ databases">
        <title>Chromobacterium muskegensis sp. nov., an insecticidal bacterium isolated from Sphagnum bogs.</title>
        <authorList>
            <person name="Sparks M.E."/>
            <person name="Blackburn M.B."/>
            <person name="Gundersen-Rindal D.E."/>
            <person name="Mitchell A."/>
            <person name="Farrar R."/>
            <person name="Kuhar D."/>
        </authorList>
    </citation>
    <scope>NUCLEOTIDE SEQUENCE [LARGE SCALE GENOMIC DNA]</scope>
    <source>
        <strain evidence="1 2">21-1</strain>
    </source>
</reference>
<dbReference type="PANTHER" id="PTHR14969">
    <property type="entry name" value="SPHINGOSINE-1-PHOSPHATE PHOSPHOHYDROLASE"/>
    <property type="match status" value="1"/>
</dbReference>